<dbReference type="SUPFAM" id="SSF57667">
    <property type="entry name" value="beta-beta-alpha zinc fingers"/>
    <property type="match status" value="1"/>
</dbReference>
<evidence type="ECO:0000259" key="2">
    <source>
        <dbReference type="PROSITE" id="PS00028"/>
    </source>
</evidence>
<dbReference type="Proteomes" id="UP001066276">
    <property type="component" value="Chromosome 6"/>
</dbReference>
<dbReference type="PROSITE" id="PS00028">
    <property type="entry name" value="ZINC_FINGER_C2H2_1"/>
    <property type="match status" value="3"/>
</dbReference>
<evidence type="ECO:0000313" key="4">
    <source>
        <dbReference type="Proteomes" id="UP001066276"/>
    </source>
</evidence>
<evidence type="ECO:0000313" key="3">
    <source>
        <dbReference type="EMBL" id="KAJ1143812.1"/>
    </source>
</evidence>
<sequence length="270" mass="30593">MLPSPLTPCCDIGAEGYNVRAEAQLTHRCLLLREAYETTGFTFRAKKACLPREHPLWEDGDVQRHLYLQDVLMGVTEVVERPKVPEFGCHVAGCSQYFDTLEGFEHHYNALHMNVCSFCKRSFPSGHLLDIHILEWHDSLFQILSEKQDMYQCLVEGCQQKFKTSKDRKEHLVKAHLYPSDFRFDKPKKDKSQGKPSQSPQQKDLVISMDVTPEESADSMDICPPETAVNTPCLPSVSSGTALIYKHKIPSTICFGQGAVRGFKSSKKKK</sequence>
<protein>
    <recommendedName>
        <fullName evidence="2">C2H2-type domain-containing protein</fullName>
    </recommendedName>
</protein>
<feature type="domain" description="C2H2-type" evidence="2">
    <location>
        <begin position="116"/>
        <end position="137"/>
    </location>
</feature>
<proteinExistence type="predicted"/>
<dbReference type="InterPro" id="IPR013087">
    <property type="entry name" value="Znf_C2H2_type"/>
</dbReference>
<feature type="domain" description="C2H2-type" evidence="2">
    <location>
        <begin position="89"/>
        <end position="112"/>
    </location>
</feature>
<dbReference type="AlphaFoldDB" id="A0AAV7QWF7"/>
<dbReference type="InterPro" id="IPR036236">
    <property type="entry name" value="Znf_C2H2_sf"/>
</dbReference>
<feature type="compositionally biased region" description="Low complexity" evidence="1">
    <location>
        <begin position="194"/>
        <end position="204"/>
    </location>
</feature>
<comment type="caution">
    <text evidence="3">The sequence shown here is derived from an EMBL/GenBank/DDBJ whole genome shotgun (WGS) entry which is preliminary data.</text>
</comment>
<dbReference type="PANTHER" id="PTHR21354:SF0">
    <property type="entry name" value="ZINC FINGER PROTEIN 511"/>
    <property type="match status" value="1"/>
</dbReference>
<dbReference type="InterPro" id="IPR039258">
    <property type="entry name" value="ZNF511"/>
</dbReference>
<dbReference type="Gene3D" id="3.30.160.60">
    <property type="entry name" value="Classic Zinc Finger"/>
    <property type="match status" value="1"/>
</dbReference>
<organism evidence="3 4">
    <name type="scientific">Pleurodeles waltl</name>
    <name type="common">Iberian ribbed newt</name>
    <dbReference type="NCBI Taxonomy" id="8319"/>
    <lineage>
        <taxon>Eukaryota</taxon>
        <taxon>Metazoa</taxon>
        <taxon>Chordata</taxon>
        <taxon>Craniata</taxon>
        <taxon>Vertebrata</taxon>
        <taxon>Euteleostomi</taxon>
        <taxon>Amphibia</taxon>
        <taxon>Batrachia</taxon>
        <taxon>Caudata</taxon>
        <taxon>Salamandroidea</taxon>
        <taxon>Salamandridae</taxon>
        <taxon>Pleurodelinae</taxon>
        <taxon>Pleurodeles</taxon>
    </lineage>
</organism>
<accession>A0AAV7QWF7</accession>
<name>A0AAV7QWF7_PLEWA</name>
<dbReference type="EMBL" id="JANPWB010000010">
    <property type="protein sequence ID" value="KAJ1143812.1"/>
    <property type="molecule type" value="Genomic_DNA"/>
</dbReference>
<keyword evidence="4" id="KW-1185">Reference proteome</keyword>
<dbReference type="SMART" id="SM00355">
    <property type="entry name" value="ZnF_C2H2"/>
    <property type="match status" value="3"/>
</dbReference>
<evidence type="ECO:0000256" key="1">
    <source>
        <dbReference type="SAM" id="MobiDB-lite"/>
    </source>
</evidence>
<feature type="compositionally biased region" description="Basic and acidic residues" evidence="1">
    <location>
        <begin position="182"/>
        <end position="193"/>
    </location>
</feature>
<feature type="domain" description="C2H2-type" evidence="2">
    <location>
        <begin position="153"/>
        <end position="176"/>
    </location>
</feature>
<dbReference type="PANTHER" id="PTHR21354">
    <property type="entry name" value="ZINC FINGER PROTEIN 511"/>
    <property type="match status" value="1"/>
</dbReference>
<feature type="region of interest" description="Disordered" evidence="1">
    <location>
        <begin position="182"/>
        <end position="206"/>
    </location>
</feature>
<reference evidence="3" key="1">
    <citation type="journal article" date="2022" name="bioRxiv">
        <title>Sequencing and chromosome-scale assembly of the giantPleurodeles waltlgenome.</title>
        <authorList>
            <person name="Brown T."/>
            <person name="Elewa A."/>
            <person name="Iarovenko S."/>
            <person name="Subramanian E."/>
            <person name="Araus A.J."/>
            <person name="Petzold A."/>
            <person name="Susuki M."/>
            <person name="Suzuki K.-i.T."/>
            <person name="Hayashi T."/>
            <person name="Toyoda A."/>
            <person name="Oliveira C."/>
            <person name="Osipova E."/>
            <person name="Leigh N.D."/>
            <person name="Simon A."/>
            <person name="Yun M.H."/>
        </authorList>
    </citation>
    <scope>NUCLEOTIDE SEQUENCE</scope>
    <source>
        <strain evidence="3">20211129_DDA</strain>
        <tissue evidence="3">Liver</tissue>
    </source>
</reference>
<gene>
    <name evidence="3" type="ORF">NDU88_010115</name>
</gene>